<dbReference type="GO" id="GO:0005634">
    <property type="term" value="C:nucleus"/>
    <property type="evidence" value="ECO:0000318"/>
    <property type="project" value="GO_Central"/>
</dbReference>
<evidence type="ECO:0000256" key="1">
    <source>
        <dbReference type="ARBA" id="ARBA00022737"/>
    </source>
</evidence>
<feature type="compositionally biased region" description="Basic and acidic residues" evidence="3">
    <location>
        <begin position="412"/>
        <end position="422"/>
    </location>
</feature>
<evidence type="ECO:0000313" key="5">
    <source>
        <dbReference type="EnsemblPlants" id="PGSC0003DMT400046406"/>
    </source>
</evidence>
<gene>
    <name evidence="5" type="primary">LOC102580072</name>
</gene>
<feature type="domain" description="K Homology" evidence="4">
    <location>
        <begin position="50"/>
        <end position="123"/>
    </location>
</feature>
<feature type="domain" description="K Homology" evidence="4">
    <location>
        <begin position="462"/>
        <end position="532"/>
    </location>
</feature>
<dbReference type="Pfam" id="PF00013">
    <property type="entry name" value="KH_1"/>
    <property type="match status" value="3"/>
</dbReference>
<dbReference type="GO" id="GO:0003729">
    <property type="term" value="F:mRNA binding"/>
    <property type="evidence" value="ECO:0000318"/>
    <property type="project" value="GO_Central"/>
</dbReference>
<dbReference type="GO" id="GO:0048579">
    <property type="term" value="P:negative regulation of long-day photoperiodism, flowering"/>
    <property type="evidence" value="ECO:0007669"/>
    <property type="project" value="EnsemblPlants"/>
</dbReference>
<dbReference type="FunCoup" id="M1BJ21">
    <property type="interactions" value="1484"/>
</dbReference>
<dbReference type="GO" id="GO:0048577">
    <property type="term" value="P:negative regulation of short-day photoperiodism, flowering"/>
    <property type="evidence" value="ECO:0007669"/>
    <property type="project" value="EnsemblPlants"/>
</dbReference>
<name>M1BJ21_SOLTU</name>
<feature type="domain" description="K Homology" evidence="4">
    <location>
        <begin position="144"/>
        <end position="219"/>
    </location>
</feature>
<dbReference type="GO" id="GO:0006396">
    <property type="term" value="P:RNA processing"/>
    <property type="evidence" value="ECO:0007669"/>
    <property type="project" value="EnsemblPlants"/>
</dbReference>
<proteinExistence type="predicted"/>
<evidence type="ECO:0000259" key="4">
    <source>
        <dbReference type="SMART" id="SM00322"/>
    </source>
</evidence>
<dbReference type="HOGENOM" id="CLU_034604_2_0_1"/>
<dbReference type="RefSeq" id="XP_006367746.1">
    <property type="nucleotide sequence ID" value="XM_006367684.2"/>
</dbReference>
<evidence type="ECO:0000256" key="3">
    <source>
        <dbReference type="SAM" id="MobiDB-lite"/>
    </source>
</evidence>
<sequence length="590" mass="62939">MASIEQIQNGSLVTHEFENSQVKPEEADAGSVKIAPEVSIEKPKWPGWPGSCVFRLIVPVLKVGSIIGRKGELVKKMCEETGAKIRVLDGPPSSPDRVVLISGKEEPEAALSPAMVAVIRVFKRVTGLSEGEDDVNLPGVAGAAFCSIRLLVASTQAVNLIGKQGSLIKPIQQNTGASIRVLSNDEMSIYATSDERIVEIQGEALKVLKALESVIGHLRKFLVDQSVLPLFEKNYNTPSVQERETEPWSERTMLNTSRPGLGDYPPRSGLGDYPPRSGLGDYPPRSGLGDYPPRSGLGDYPPRSGLGDYPPRSGLGDYPPRSGLGDYPPRSGLGDYPPRSGLGDYPPRSGLGDYPPRSGLGDYPPRSGLGDYPPRSGLGDYPPRSGLGDYPPRSGLGDYPPRSGLGDYPPPTKRDSLFPERESQLDSHYHSTGLSLYGQDLGLSGTRTSGVGRAGNSVITQISQTVQMQIPLAYAEDIIGIGGANIAYIRRTSGAVLTVQESRGLSDEITVEIKGMSSQVQTAQQLIQEFMSSHKESLPSSYGQLDTGLRQSSYSNLGGGSYPSSSYGGHHYGGGYGSFGAGGGYSSYRS</sequence>
<dbReference type="AlphaFoldDB" id="M1BJ21"/>
<evidence type="ECO:0000313" key="6">
    <source>
        <dbReference type="Proteomes" id="UP000011115"/>
    </source>
</evidence>
<dbReference type="Proteomes" id="UP000011115">
    <property type="component" value="Unassembled WGS sequence"/>
</dbReference>
<feature type="region of interest" description="Disordered" evidence="3">
    <location>
        <begin position="238"/>
        <end position="422"/>
    </location>
</feature>
<dbReference type="PROSITE" id="PS50084">
    <property type="entry name" value="KH_TYPE_1"/>
    <property type="match status" value="3"/>
</dbReference>
<dbReference type="STRING" id="4113.M1BJ21"/>
<dbReference type="InterPro" id="IPR004088">
    <property type="entry name" value="KH_dom_type_1"/>
</dbReference>
<dbReference type="KEGG" id="sot:102580072"/>
<dbReference type="GeneID" id="102580072"/>
<reference evidence="5" key="2">
    <citation type="submission" date="2015-06" db="UniProtKB">
        <authorList>
            <consortium name="EnsemblPlants"/>
        </authorList>
    </citation>
    <scope>IDENTIFICATION</scope>
    <source>
        <strain evidence="5">DM1-3 516 R44</strain>
    </source>
</reference>
<keyword evidence="2" id="KW-0694">RNA-binding</keyword>
<dbReference type="CDD" id="cd22461">
    <property type="entry name" value="KH-I_PEPPER_like_rpt3"/>
    <property type="match status" value="1"/>
</dbReference>
<dbReference type="SMART" id="SM00322">
    <property type="entry name" value="KH"/>
    <property type="match status" value="3"/>
</dbReference>
<keyword evidence="6" id="KW-1185">Reference proteome</keyword>
<accession>M1BJ21</accession>
<organism evidence="5 6">
    <name type="scientific">Solanum tuberosum</name>
    <name type="common">Potato</name>
    <dbReference type="NCBI Taxonomy" id="4113"/>
    <lineage>
        <taxon>Eukaryota</taxon>
        <taxon>Viridiplantae</taxon>
        <taxon>Streptophyta</taxon>
        <taxon>Embryophyta</taxon>
        <taxon>Tracheophyta</taxon>
        <taxon>Spermatophyta</taxon>
        <taxon>Magnoliopsida</taxon>
        <taxon>eudicotyledons</taxon>
        <taxon>Gunneridae</taxon>
        <taxon>Pentapetalae</taxon>
        <taxon>asterids</taxon>
        <taxon>lamiids</taxon>
        <taxon>Solanales</taxon>
        <taxon>Solanaceae</taxon>
        <taxon>Solanoideae</taxon>
        <taxon>Solaneae</taxon>
        <taxon>Solanum</taxon>
    </lineage>
</organism>
<dbReference type="SUPFAM" id="SSF54791">
    <property type="entry name" value="Eukaryotic type KH-domain (KH-domain type I)"/>
    <property type="match status" value="3"/>
</dbReference>
<dbReference type="eggNOG" id="KOG2190">
    <property type="taxonomic scope" value="Eukaryota"/>
</dbReference>
<protein>
    <submittedName>
        <fullName evidence="5">Poly(RC)-binding protein</fullName>
    </submittedName>
</protein>
<dbReference type="PANTHER" id="PTHR10288">
    <property type="entry name" value="KH DOMAIN CONTAINING RNA BINDING PROTEIN"/>
    <property type="match status" value="1"/>
</dbReference>
<dbReference type="OMA" id="CVFRMIV"/>
<reference evidence="6" key="1">
    <citation type="journal article" date="2011" name="Nature">
        <title>Genome sequence and analysis of the tuber crop potato.</title>
        <authorList>
            <consortium name="The Potato Genome Sequencing Consortium"/>
        </authorList>
    </citation>
    <scope>NUCLEOTIDE SEQUENCE [LARGE SCALE GENOMIC DNA]</scope>
    <source>
        <strain evidence="6">cv. DM1-3 516 R44</strain>
    </source>
</reference>
<keyword evidence="1" id="KW-0677">Repeat</keyword>
<dbReference type="CDD" id="cd22459">
    <property type="entry name" value="KH-I_PEPPER_rpt1_like"/>
    <property type="match status" value="1"/>
</dbReference>
<dbReference type="GO" id="GO:0005737">
    <property type="term" value="C:cytoplasm"/>
    <property type="evidence" value="ECO:0000318"/>
    <property type="project" value="GO_Central"/>
</dbReference>
<dbReference type="CDD" id="cd22460">
    <property type="entry name" value="KH-I_PEPPER_rpt2_like"/>
    <property type="match status" value="1"/>
</dbReference>
<dbReference type="GO" id="GO:0048467">
    <property type="term" value="P:gynoecium development"/>
    <property type="evidence" value="ECO:0007669"/>
    <property type="project" value="EnsemblPlants"/>
</dbReference>
<dbReference type="OrthoDB" id="442947at2759"/>
<dbReference type="InterPro" id="IPR004087">
    <property type="entry name" value="KH_dom"/>
</dbReference>
<dbReference type="Gene3D" id="3.30.1370.10">
    <property type="entry name" value="K Homology domain, type 1"/>
    <property type="match status" value="3"/>
</dbReference>
<dbReference type="InParanoid" id="M1BJ21"/>
<dbReference type="EnsemblPlants" id="PGSC0003DMT400046406">
    <property type="protein sequence ID" value="PGSC0003DMT400046406"/>
    <property type="gene ID" value="PGSC0003DMG400018010"/>
</dbReference>
<evidence type="ECO:0000256" key="2">
    <source>
        <dbReference type="PROSITE-ProRule" id="PRU00117"/>
    </source>
</evidence>
<dbReference type="GO" id="GO:0009299">
    <property type="term" value="P:mRNA transcription"/>
    <property type="evidence" value="ECO:0007669"/>
    <property type="project" value="EnsemblPlants"/>
</dbReference>
<dbReference type="Gramene" id="PGSC0003DMT400046406">
    <property type="protein sequence ID" value="PGSC0003DMT400046406"/>
    <property type="gene ID" value="PGSC0003DMG400018010"/>
</dbReference>
<dbReference type="PaxDb" id="4113-PGSC0003DMT400046406"/>
<dbReference type="InterPro" id="IPR036612">
    <property type="entry name" value="KH_dom_type_1_sf"/>
</dbReference>